<keyword evidence="7 15" id="KW-0547">Nucleotide-binding</keyword>
<feature type="binding site" evidence="15">
    <location>
        <position position="516"/>
    </location>
    <ligand>
        <name>Zn(2+)</name>
        <dbReference type="ChEBI" id="CHEBI:29105"/>
        <note>catalytic</note>
    </ligand>
</feature>
<dbReference type="STRING" id="765420.OSCT_1242"/>
<dbReference type="EC" id="3.4.24.-" evidence="15"/>
<comment type="cofactor">
    <cofactor evidence="15">
        <name>Zn(2+)</name>
        <dbReference type="ChEBI" id="CHEBI:29105"/>
    </cofactor>
    <text evidence="15">Binds 1 zinc ion per subunit.</text>
</comment>
<evidence type="ECO:0000256" key="2">
    <source>
        <dbReference type="ARBA" id="ARBA00010044"/>
    </source>
</evidence>
<dbReference type="Pfam" id="PF00004">
    <property type="entry name" value="AAA"/>
    <property type="match status" value="1"/>
</dbReference>
<dbReference type="eggNOG" id="COG0465">
    <property type="taxonomic scope" value="Bacteria"/>
</dbReference>
<dbReference type="AlphaFoldDB" id="E1ID41"/>
<keyword evidence="5 15" id="KW-0812">Transmembrane</keyword>
<protein>
    <recommendedName>
        <fullName evidence="15">ATP-dependent zinc metalloprotease FtsH</fullName>
        <ecNumber evidence="15">3.4.24.-</ecNumber>
    </recommendedName>
</protein>
<keyword evidence="20" id="KW-1185">Reference proteome</keyword>
<dbReference type="SUPFAM" id="SSF52540">
    <property type="entry name" value="P-loop containing nucleoside triphosphate hydrolases"/>
    <property type="match status" value="1"/>
</dbReference>
<keyword evidence="12 15" id="KW-0482">Metalloprotease</keyword>
<keyword evidence="10 15" id="KW-0067">ATP-binding</keyword>
<dbReference type="Gene3D" id="1.10.8.60">
    <property type="match status" value="1"/>
</dbReference>
<evidence type="ECO:0000256" key="12">
    <source>
        <dbReference type="ARBA" id="ARBA00023049"/>
    </source>
</evidence>
<evidence type="ECO:0000256" key="3">
    <source>
        <dbReference type="ARBA" id="ARBA00022475"/>
    </source>
</evidence>
<evidence type="ECO:0000256" key="13">
    <source>
        <dbReference type="ARBA" id="ARBA00023136"/>
    </source>
</evidence>
<dbReference type="InterPro" id="IPR037219">
    <property type="entry name" value="Peptidase_M41-like"/>
</dbReference>
<evidence type="ECO:0000259" key="18">
    <source>
        <dbReference type="SMART" id="SM00382"/>
    </source>
</evidence>
<dbReference type="InterPro" id="IPR041569">
    <property type="entry name" value="AAA_lid_3"/>
</dbReference>
<dbReference type="SMART" id="SM00382">
    <property type="entry name" value="AAA"/>
    <property type="match status" value="1"/>
</dbReference>
<evidence type="ECO:0000256" key="1">
    <source>
        <dbReference type="ARBA" id="ARBA00004370"/>
    </source>
</evidence>
<feature type="domain" description="AAA+ ATPase" evidence="18">
    <location>
        <begin position="210"/>
        <end position="350"/>
    </location>
</feature>
<dbReference type="HOGENOM" id="CLU_000688_16_2_0"/>
<feature type="binding site" evidence="15">
    <location>
        <position position="444"/>
    </location>
    <ligand>
        <name>Zn(2+)</name>
        <dbReference type="ChEBI" id="CHEBI:29105"/>
        <note>catalytic</note>
    </ligand>
</feature>
<dbReference type="SUPFAM" id="SSF140990">
    <property type="entry name" value="FtsH protease domain-like"/>
    <property type="match status" value="1"/>
</dbReference>
<organism evidence="19 20">
    <name type="scientific">Oscillochloris trichoides DG-6</name>
    <dbReference type="NCBI Taxonomy" id="765420"/>
    <lineage>
        <taxon>Bacteria</taxon>
        <taxon>Bacillati</taxon>
        <taxon>Chloroflexota</taxon>
        <taxon>Chloroflexia</taxon>
        <taxon>Chloroflexales</taxon>
        <taxon>Chloroflexineae</taxon>
        <taxon>Oscillochloridaceae</taxon>
        <taxon>Oscillochloris</taxon>
    </lineage>
</organism>
<dbReference type="InterPro" id="IPR003960">
    <property type="entry name" value="ATPase_AAA_CS"/>
</dbReference>
<comment type="subunit">
    <text evidence="15">Homohexamer.</text>
</comment>
<dbReference type="OrthoDB" id="9809379at2"/>
<comment type="function">
    <text evidence="15">Acts as a processive, ATP-dependent zinc metallopeptidase for both cytoplasmic and membrane proteins. Plays a role in the quality control of integral membrane proteins.</text>
</comment>
<keyword evidence="4 15" id="KW-0645">Protease</keyword>
<comment type="similarity">
    <text evidence="14 15">In the central section; belongs to the AAA ATPase family.</text>
</comment>
<feature type="transmembrane region" description="Helical" evidence="15">
    <location>
        <begin position="125"/>
        <end position="147"/>
    </location>
</feature>
<dbReference type="GO" id="GO:0005524">
    <property type="term" value="F:ATP binding"/>
    <property type="evidence" value="ECO:0007669"/>
    <property type="project" value="UniProtKB-UniRule"/>
</dbReference>
<dbReference type="NCBIfam" id="TIGR01241">
    <property type="entry name" value="FtsH_fam"/>
    <property type="match status" value="1"/>
</dbReference>
<comment type="similarity">
    <text evidence="2 15">In the C-terminal section; belongs to the peptidase M41 family.</text>
</comment>
<dbReference type="InterPro" id="IPR003959">
    <property type="entry name" value="ATPase_AAA_core"/>
</dbReference>
<dbReference type="InterPro" id="IPR011546">
    <property type="entry name" value="Pept_M41_FtsH_extracell"/>
</dbReference>
<keyword evidence="6 15" id="KW-0479">Metal-binding</keyword>
<dbReference type="PANTHER" id="PTHR23076">
    <property type="entry name" value="METALLOPROTEASE M41 FTSH"/>
    <property type="match status" value="1"/>
</dbReference>
<keyword evidence="3 15" id="KW-1003">Cell membrane</keyword>
<dbReference type="Pfam" id="PF17862">
    <property type="entry name" value="AAA_lid_3"/>
    <property type="match status" value="1"/>
</dbReference>
<dbReference type="Pfam" id="PF06480">
    <property type="entry name" value="FtsH_ext"/>
    <property type="match status" value="1"/>
</dbReference>
<dbReference type="PROSITE" id="PS00674">
    <property type="entry name" value="AAA"/>
    <property type="match status" value="1"/>
</dbReference>
<feature type="transmembrane region" description="Helical" evidence="15">
    <location>
        <begin position="12"/>
        <end position="28"/>
    </location>
</feature>
<dbReference type="Gene3D" id="1.20.58.760">
    <property type="entry name" value="Peptidase M41"/>
    <property type="match status" value="1"/>
</dbReference>
<feature type="binding site" evidence="15">
    <location>
        <position position="440"/>
    </location>
    <ligand>
        <name>Zn(2+)</name>
        <dbReference type="ChEBI" id="CHEBI:29105"/>
        <note>catalytic</note>
    </ligand>
</feature>
<dbReference type="PANTHER" id="PTHR23076:SF97">
    <property type="entry name" value="ATP-DEPENDENT ZINC METALLOPROTEASE YME1L1"/>
    <property type="match status" value="1"/>
</dbReference>
<evidence type="ECO:0000256" key="6">
    <source>
        <dbReference type="ARBA" id="ARBA00022723"/>
    </source>
</evidence>
<evidence type="ECO:0000256" key="5">
    <source>
        <dbReference type="ARBA" id="ARBA00022692"/>
    </source>
</evidence>
<feature type="active site" evidence="15">
    <location>
        <position position="441"/>
    </location>
</feature>
<evidence type="ECO:0000256" key="16">
    <source>
        <dbReference type="RuleBase" id="RU003651"/>
    </source>
</evidence>
<evidence type="ECO:0000313" key="19">
    <source>
        <dbReference type="EMBL" id="EFO80912.1"/>
    </source>
</evidence>
<dbReference type="InterPro" id="IPR005936">
    <property type="entry name" value="FtsH"/>
</dbReference>
<evidence type="ECO:0000256" key="8">
    <source>
        <dbReference type="ARBA" id="ARBA00022801"/>
    </source>
</evidence>
<dbReference type="Proteomes" id="UP000054010">
    <property type="component" value="Unassembled WGS sequence"/>
</dbReference>
<evidence type="ECO:0000256" key="14">
    <source>
        <dbReference type="ARBA" id="ARBA00061570"/>
    </source>
</evidence>
<accession>E1ID41</accession>
<keyword evidence="9 15" id="KW-0862">Zinc</keyword>
<keyword evidence="11 15" id="KW-1133">Transmembrane helix</keyword>
<dbReference type="GO" id="GO:0005886">
    <property type="term" value="C:plasma membrane"/>
    <property type="evidence" value="ECO:0007669"/>
    <property type="project" value="UniProtKB-SubCell"/>
</dbReference>
<dbReference type="FunFam" id="1.20.58.760:FF:000001">
    <property type="entry name" value="ATP-dependent zinc metalloprotease FtsH"/>
    <property type="match status" value="1"/>
</dbReference>
<dbReference type="GO" id="GO:0016887">
    <property type="term" value="F:ATP hydrolysis activity"/>
    <property type="evidence" value="ECO:0007669"/>
    <property type="project" value="UniProtKB-UniRule"/>
</dbReference>
<sequence>MNPFGNGPLLRWIAFFLGLMLVWNIVALRPTPATINLPYSAFLDQVQAGNVERVELREQQVQGMLKVPVAAEAGATISGGSPLGVAPREATNFTSTIPGVGDQELLPLLRTQGVQIVAEVEQRSVLWSVLLTFGPVLLFVGFFFYMMRQQGRGQQGAFSFGQSRAKMQTGDRPTVTFAEVAGAEEAKRELTEVVDFLKNPERYQQLGAKIPRGVLLVGPPGTGKTLLAKAVAGEAGVPFFSTSASEFVELFVGVGASRVRDLFNQARRNGPAIVFIDELDAIGRQRGTGMGGGNDEREQTLNQILVEMDGFETSAMPVIIIAATNRPDVLDPALLRPGRFDRQVTVGLPDVRGREAILRVHVRGKPVANDVDTSILARQTPGFAGADLANLVNEAALHAARHSARMIGIQHFREALEKIVLGTERPVLMNEHERTVIAYHEAGHALVSSLLPESDPVNKVTIIPRGRALGVTEYLPEGDRFNYSRQYLRTQLATLFGGRAAEQVAIGEITTGAENDLQRATQLARRMVGRWGMSDEMGLLFASEGMESPFLGREMAGPRDHSEATAARLDEAVRQLLEERMATAVRLLTENRGTLDRLAQALLDYETIDRQQVEAIIRGEDLPPPPVGGRTQPALPVERPSGMAQPRPGIAVA</sequence>
<dbReference type="Pfam" id="PF01434">
    <property type="entry name" value="Peptidase_M41"/>
    <property type="match status" value="1"/>
</dbReference>
<evidence type="ECO:0000256" key="10">
    <source>
        <dbReference type="ARBA" id="ARBA00022840"/>
    </source>
</evidence>
<dbReference type="CDD" id="cd19501">
    <property type="entry name" value="RecA-like_FtsH"/>
    <property type="match status" value="1"/>
</dbReference>
<dbReference type="GO" id="GO:0030163">
    <property type="term" value="P:protein catabolic process"/>
    <property type="evidence" value="ECO:0007669"/>
    <property type="project" value="UniProtKB-UniRule"/>
</dbReference>
<comment type="caution">
    <text evidence="19">The sequence shown here is derived from an EMBL/GenBank/DDBJ whole genome shotgun (WGS) entry which is preliminary data.</text>
</comment>
<evidence type="ECO:0000256" key="4">
    <source>
        <dbReference type="ARBA" id="ARBA00022670"/>
    </source>
</evidence>
<dbReference type="GO" id="GO:0004176">
    <property type="term" value="F:ATP-dependent peptidase activity"/>
    <property type="evidence" value="ECO:0007669"/>
    <property type="project" value="InterPro"/>
</dbReference>
<dbReference type="GO" id="GO:0004222">
    <property type="term" value="F:metalloendopeptidase activity"/>
    <property type="evidence" value="ECO:0007669"/>
    <property type="project" value="InterPro"/>
</dbReference>
<feature type="binding site" evidence="15">
    <location>
        <begin position="218"/>
        <end position="225"/>
    </location>
    <ligand>
        <name>ATP</name>
        <dbReference type="ChEBI" id="CHEBI:30616"/>
    </ligand>
</feature>
<dbReference type="GO" id="GO:0008270">
    <property type="term" value="F:zinc ion binding"/>
    <property type="evidence" value="ECO:0007669"/>
    <property type="project" value="UniProtKB-UniRule"/>
</dbReference>
<keyword evidence="8 15" id="KW-0378">Hydrolase</keyword>
<evidence type="ECO:0000256" key="17">
    <source>
        <dbReference type="SAM" id="MobiDB-lite"/>
    </source>
</evidence>
<dbReference type="FunFam" id="1.10.8.60:FF:000001">
    <property type="entry name" value="ATP-dependent zinc metalloprotease FtsH"/>
    <property type="match status" value="1"/>
</dbReference>
<dbReference type="Gene3D" id="3.30.720.210">
    <property type="match status" value="1"/>
</dbReference>
<keyword evidence="13 15" id="KW-0472">Membrane</keyword>
<evidence type="ECO:0000256" key="11">
    <source>
        <dbReference type="ARBA" id="ARBA00022989"/>
    </source>
</evidence>
<dbReference type="GO" id="GO:0006508">
    <property type="term" value="P:proteolysis"/>
    <property type="evidence" value="ECO:0007669"/>
    <property type="project" value="UniProtKB-KW"/>
</dbReference>
<dbReference type="EMBL" id="ADVR01000035">
    <property type="protein sequence ID" value="EFO80912.1"/>
    <property type="molecule type" value="Genomic_DNA"/>
</dbReference>
<gene>
    <name evidence="15" type="primary">ftsH</name>
    <name evidence="19" type="ORF">OSCT_1242</name>
</gene>
<evidence type="ECO:0000256" key="9">
    <source>
        <dbReference type="ARBA" id="ARBA00022833"/>
    </source>
</evidence>
<evidence type="ECO:0000256" key="15">
    <source>
        <dbReference type="HAMAP-Rule" id="MF_01458"/>
    </source>
</evidence>
<dbReference type="InterPro" id="IPR000642">
    <property type="entry name" value="Peptidase_M41"/>
</dbReference>
<proteinExistence type="inferred from homology"/>
<comment type="subcellular location">
    <subcellularLocation>
        <location evidence="15">Cell membrane</location>
        <topology evidence="15">Multi-pass membrane protein</topology>
        <orientation evidence="15">Cytoplasmic side</orientation>
    </subcellularLocation>
    <subcellularLocation>
        <location evidence="1">Membrane</location>
    </subcellularLocation>
</comment>
<dbReference type="InterPro" id="IPR027417">
    <property type="entry name" value="P-loop_NTPase"/>
</dbReference>
<evidence type="ECO:0000313" key="20">
    <source>
        <dbReference type="Proteomes" id="UP000054010"/>
    </source>
</evidence>
<dbReference type="FunFam" id="3.40.50.300:FF:000001">
    <property type="entry name" value="ATP-dependent zinc metalloprotease FtsH"/>
    <property type="match status" value="1"/>
</dbReference>
<feature type="region of interest" description="Disordered" evidence="17">
    <location>
        <begin position="619"/>
        <end position="653"/>
    </location>
</feature>
<evidence type="ECO:0000256" key="7">
    <source>
        <dbReference type="ARBA" id="ARBA00022741"/>
    </source>
</evidence>
<name>E1ID41_9CHLR</name>
<dbReference type="HAMAP" id="MF_01458">
    <property type="entry name" value="FtsH"/>
    <property type="match status" value="1"/>
</dbReference>
<comment type="similarity">
    <text evidence="16">Belongs to the AAA ATPase family.</text>
</comment>
<dbReference type="Gene3D" id="3.40.50.300">
    <property type="entry name" value="P-loop containing nucleotide triphosphate hydrolases"/>
    <property type="match status" value="1"/>
</dbReference>
<reference evidence="19 20" key="1">
    <citation type="journal article" date="2011" name="J. Bacteriol.">
        <title>Draft genome sequence of the anoxygenic filamentous phototrophic bacterium Oscillochloris trichoides subsp. DG-6.</title>
        <authorList>
            <person name="Kuznetsov B.B."/>
            <person name="Ivanovsky R.N."/>
            <person name="Keppen O.I."/>
            <person name="Sukhacheva M.V."/>
            <person name="Bumazhkin B.K."/>
            <person name="Patutina E.O."/>
            <person name="Beletsky A.V."/>
            <person name="Mardanov A.V."/>
            <person name="Baslerov R.V."/>
            <person name="Panteleeva A.N."/>
            <person name="Kolganova T.V."/>
            <person name="Ravin N.V."/>
            <person name="Skryabin K.G."/>
        </authorList>
    </citation>
    <scope>NUCLEOTIDE SEQUENCE [LARGE SCALE GENOMIC DNA]</scope>
    <source>
        <strain evidence="19 20">DG-6</strain>
    </source>
</reference>
<dbReference type="InterPro" id="IPR003593">
    <property type="entry name" value="AAA+_ATPase"/>
</dbReference>